<gene>
    <name evidence="1" type="ORF">AXF13_05330</name>
</gene>
<accession>A0A109W405</accession>
<organism evidence="1 2">
    <name type="scientific">Desulfovibrio fairfieldensis</name>
    <dbReference type="NCBI Taxonomy" id="44742"/>
    <lineage>
        <taxon>Bacteria</taxon>
        <taxon>Pseudomonadati</taxon>
        <taxon>Thermodesulfobacteriota</taxon>
        <taxon>Desulfovibrionia</taxon>
        <taxon>Desulfovibrionales</taxon>
        <taxon>Desulfovibrionaceae</taxon>
        <taxon>Desulfovibrio</taxon>
    </lineage>
</organism>
<dbReference type="Proteomes" id="UP000069241">
    <property type="component" value="Chromosome"/>
</dbReference>
<keyword evidence="2" id="KW-1185">Reference proteome</keyword>
<sequence length="86" mass="9473">MPPAVRNLLKMGSWALALWLFFAVLTPRLVALSPAWQHYDAVQEQYGLDSGALYYSDVPVTQEAADAVGRAVRAGMQERHMLAAGR</sequence>
<evidence type="ECO:0000313" key="2">
    <source>
        <dbReference type="Proteomes" id="UP000069241"/>
    </source>
</evidence>
<dbReference type="AlphaFoldDB" id="A0A109W405"/>
<name>A0A109W405_9BACT</name>
<dbReference type="EMBL" id="CP014229">
    <property type="protein sequence ID" value="AMD89581.1"/>
    <property type="molecule type" value="Genomic_DNA"/>
</dbReference>
<dbReference type="KEGG" id="dfi:AXF13_05330"/>
<reference evidence="2" key="1">
    <citation type="submission" date="2016-02" db="EMBL/GenBank/DDBJ databases">
        <authorList>
            <person name="Holder M.E."/>
            <person name="Ajami N.J."/>
            <person name="Petrosino J.F."/>
        </authorList>
    </citation>
    <scope>NUCLEOTIDE SEQUENCE [LARGE SCALE GENOMIC DNA]</scope>
    <source>
        <strain evidence="2">CCUG 45958</strain>
    </source>
</reference>
<protein>
    <submittedName>
        <fullName evidence="1">Uncharacterized protein</fullName>
    </submittedName>
</protein>
<evidence type="ECO:0000313" key="1">
    <source>
        <dbReference type="EMBL" id="AMD89581.1"/>
    </source>
</evidence>
<dbReference type="STRING" id="44742.AXF13_05330"/>
<proteinExistence type="predicted"/>
<dbReference type="RefSeq" id="WP_062251939.1">
    <property type="nucleotide sequence ID" value="NZ_CP014229.1"/>
</dbReference>